<protein>
    <recommendedName>
        <fullName evidence="4">Major tail protein</fullName>
    </recommendedName>
</protein>
<gene>
    <name evidence="2" type="ORF">GCM10010389_66380</name>
</gene>
<comment type="caution">
    <text evidence="2">The sequence shown here is derived from an EMBL/GenBank/DDBJ whole genome shotgun (WGS) entry which is preliminary data.</text>
</comment>
<reference evidence="2" key="1">
    <citation type="journal article" date="2014" name="Int. J. Syst. Evol. Microbiol.">
        <title>Complete genome sequence of Corynebacterium casei LMG S-19264T (=DSM 44701T), isolated from a smear-ripened cheese.</title>
        <authorList>
            <consortium name="US DOE Joint Genome Institute (JGI-PGF)"/>
            <person name="Walter F."/>
            <person name="Albersmeier A."/>
            <person name="Kalinowski J."/>
            <person name="Ruckert C."/>
        </authorList>
    </citation>
    <scope>NUCLEOTIDE SEQUENCE</scope>
    <source>
        <strain evidence="2">JCM 5016</strain>
    </source>
</reference>
<evidence type="ECO:0000313" key="2">
    <source>
        <dbReference type="EMBL" id="GHA19428.1"/>
    </source>
</evidence>
<keyword evidence="3" id="KW-1185">Reference proteome</keyword>
<feature type="compositionally biased region" description="Polar residues" evidence="1">
    <location>
        <begin position="34"/>
        <end position="51"/>
    </location>
</feature>
<sequence length="157" mass="17347">MGRPIDARGWYFEVEDTTGTSPVWHRIGNINSWSYDPSQNEETADTTTNDSDGLYEQDVMQRGATLEVTGLYAMTNGVRDAGQNYVDNTWAWKLGSESRGRMRYRHKSQTEWTVWECTVTPGEQGGEHNAKTSWGATFTRCGAPTTAPVTDPSGGGA</sequence>
<dbReference type="RefSeq" id="WP_190061244.1">
    <property type="nucleotide sequence ID" value="NZ_BMWH01000065.1"/>
</dbReference>
<name>A0A918VSR4_9ACTN</name>
<organism evidence="2 3">
    <name type="scientific">Streptomyces echinoruber</name>
    <dbReference type="NCBI Taxonomy" id="68898"/>
    <lineage>
        <taxon>Bacteria</taxon>
        <taxon>Bacillati</taxon>
        <taxon>Actinomycetota</taxon>
        <taxon>Actinomycetes</taxon>
        <taxon>Kitasatosporales</taxon>
        <taxon>Streptomycetaceae</taxon>
        <taxon>Streptomyces</taxon>
    </lineage>
</organism>
<accession>A0A918VSR4</accession>
<dbReference type="NCBIfam" id="NF047353">
    <property type="entry name" value="tube_lmo2291"/>
    <property type="match status" value="1"/>
</dbReference>
<reference evidence="2" key="2">
    <citation type="submission" date="2020-09" db="EMBL/GenBank/DDBJ databases">
        <authorList>
            <person name="Sun Q."/>
            <person name="Ohkuma M."/>
        </authorList>
    </citation>
    <scope>NUCLEOTIDE SEQUENCE</scope>
    <source>
        <strain evidence="2">JCM 5016</strain>
    </source>
</reference>
<dbReference type="EMBL" id="BMWH01000065">
    <property type="protein sequence ID" value="GHA19428.1"/>
    <property type="molecule type" value="Genomic_DNA"/>
</dbReference>
<evidence type="ECO:0008006" key="4">
    <source>
        <dbReference type="Google" id="ProtNLM"/>
    </source>
</evidence>
<evidence type="ECO:0000256" key="1">
    <source>
        <dbReference type="SAM" id="MobiDB-lite"/>
    </source>
</evidence>
<dbReference type="Proteomes" id="UP000623010">
    <property type="component" value="Unassembled WGS sequence"/>
</dbReference>
<evidence type="ECO:0000313" key="3">
    <source>
        <dbReference type="Proteomes" id="UP000623010"/>
    </source>
</evidence>
<dbReference type="AlphaFoldDB" id="A0A918VSR4"/>
<proteinExistence type="predicted"/>
<feature type="region of interest" description="Disordered" evidence="1">
    <location>
        <begin position="34"/>
        <end position="53"/>
    </location>
</feature>